<dbReference type="Pfam" id="PF12796">
    <property type="entry name" value="Ank_2"/>
    <property type="match status" value="1"/>
</dbReference>
<reference evidence="3 4" key="1">
    <citation type="submission" date="2014-06" db="EMBL/GenBank/DDBJ databases">
        <authorList>
            <person name="Swart Estienne"/>
        </authorList>
    </citation>
    <scope>NUCLEOTIDE SEQUENCE [LARGE SCALE GENOMIC DNA]</scope>
    <source>
        <strain evidence="3 4">130c</strain>
    </source>
</reference>
<feature type="repeat" description="ANK" evidence="1">
    <location>
        <begin position="1295"/>
        <end position="1327"/>
    </location>
</feature>
<proteinExistence type="predicted"/>
<feature type="compositionally biased region" description="Polar residues" evidence="2">
    <location>
        <begin position="1128"/>
        <end position="1138"/>
    </location>
</feature>
<dbReference type="PROSITE" id="PS50088">
    <property type="entry name" value="ANK_REPEAT"/>
    <property type="match status" value="2"/>
</dbReference>
<dbReference type="SUPFAM" id="SSF48403">
    <property type="entry name" value="Ankyrin repeat"/>
    <property type="match status" value="1"/>
</dbReference>
<evidence type="ECO:0000313" key="3">
    <source>
        <dbReference type="EMBL" id="CDW72240.1"/>
    </source>
</evidence>
<keyword evidence="1" id="KW-0040">ANK repeat</keyword>
<feature type="region of interest" description="Disordered" evidence="2">
    <location>
        <begin position="696"/>
        <end position="717"/>
    </location>
</feature>
<dbReference type="InterPro" id="IPR036770">
    <property type="entry name" value="Ankyrin_rpt-contain_sf"/>
</dbReference>
<dbReference type="Gene3D" id="1.25.40.20">
    <property type="entry name" value="Ankyrin repeat-containing domain"/>
    <property type="match status" value="1"/>
</dbReference>
<sequence>MFDMDYHFLRQVGRCLDTKNKQKLKKPKAKITKKTKKQSPLKSLFSQSLEELQAQLFPKNMDTNRNLSQNSKNPKSLVRRFTNSPSILIHSSSQQSVIQVQTSNNYQPTQQNEPLSSKTIIQHSHPPTAAQLHQQARPFSGIRNNLFDPLKFFNQRKIKAYPSLSRDYSMTLIEKIGSYGGEHRELTRYDLVKMKSSSPYSKQSMLKEFRSGNYRITNSDSNTLKEAPLTNNQQQTISRDQEIDDFLFNDQQNPNDQSTIVKNYLTEEYNPSNKSFHTPMLKKRQMEEAQGAPSRIFSMNTNFKFQNTQAFKKSSLKNSKSNPKLAVQQRIIKEHKPLIILNQQQLEQYERVFLEDYFSKKQVQKQLLRSMTHSIPDEANVKKIAINIDFLCEDQFVNDKIMYIVWKNFNNKQYFVISEPEILDRLDQNIDDEKIYDSLLTFNLDIKYQVHDTCIEKKQEDQEFNEMLMNIDSMQEQSNTFLEFDLIQYVVQQGMLDESRSQDQAYFNEQIFKIRRPCHSGVIQYINAEYFSKRYDYLIQYLAKRKIFDFKDALWVNDNRICLARDKFKNQDNEQYCPTKGYLFQRAVIPSSEIIKILFQPNYQLSIFYLLFNPDEDYELLLTIDRILQEMQKIDLKNKPALLSLASDHPKILLRKKMMRERHKSLGYVSSYRLTGRNLMIQDSIKSDTSFRSSVTHKFSDNDNSVSQSDNEQNKTKESIDVDLIPILRKNAMRRSRRKLINKQPGGDQIKHKVFKARIGSKSAASQTNQWSHGYYFKANKTSMMAIENFDYTSEDDDDESDSSSSSISYMTGMNYIAIPKRLSNISKNSEQISLFTPIKGQQYLDVGKRDFTVQIQVGNLGSQKQMPQVKKSTRQKKMEKRASRLLKKMGSMDGILIDKFGYESVIRVDDSRKFLFEVFQSVEIKQDGSLIDTEQQVKDHSDDHLTTDSSLRDQGDDKFTDFDTKIQKQQLRKFFQQQKLRQKLNPRLIGKPQMLPKMTSSHEHMLVNQMTIASGNTGNSKNGKSSLVNLTQPYTTIGNYYKNLTKKKKVDRKEKDVAGEVISAEEFIEDDENNFYLQMRINIKIMELLNEGGANKDKQTSFLKSIRKIQKLKKNEFKEDFKRTQKKIMQQQNSVSDSDQKETKSLFSNSDEEEKKQHELKEKKQRKNSFRSFNSKNVHLHNISQFHASNGSIHSNTIKLNLSKVSNLKRQSLISMRKCQILRKRKLKDPNAESLKVRSQSHVIIYSMQKNLYMRDQAQLEQQIIQCVVHQDLTNFKQMLHKFDESLDTYRDPVGNTLLSISTQLGNKIFVELLLQSGADPNIQNDLGNVPLHYSICNGFNKITDLLMEFGANERIINTDGKAPWDKFN</sequence>
<keyword evidence="4" id="KW-1185">Reference proteome</keyword>
<protein>
    <submittedName>
        <fullName evidence="3">Ankyrin repeat-containing protein</fullName>
    </submittedName>
</protein>
<feature type="repeat" description="ANK" evidence="1">
    <location>
        <begin position="1328"/>
        <end position="1360"/>
    </location>
</feature>
<feature type="compositionally biased region" description="Basic and acidic residues" evidence="2">
    <location>
        <begin position="1154"/>
        <end position="1163"/>
    </location>
</feature>
<dbReference type="EMBL" id="CCKQ01001135">
    <property type="protein sequence ID" value="CDW72240.1"/>
    <property type="molecule type" value="Genomic_DNA"/>
</dbReference>
<dbReference type="Proteomes" id="UP000039865">
    <property type="component" value="Unassembled WGS sequence"/>
</dbReference>
<evidence type="ECO:0000256" key="2">
    <source>
        <dbReference type="SAM" id="MobiDB-lite"/>
    </source>
</evidence>
<organism evidence="3 4">
    <name type="scientific">Stylonychia lemnae</name>
    <name type="common">Ciliate</name>
    <dbReference type="NCBI Taxonomy" id="5949"/>
    <lineage>
        <taxon>Eukaryota</taxon>
        <taxon>Sar</taxon>
        <taxon>Alveolata</taxon>
        <taxon>Ciliophora</taxon>
        <taxon>Intramacronucleata</taxon>
        <taxon>Spirotrichea</taxon>
        <taxon>Stichotrichia</taxon>
        <taxon>Sporadotrichida</taxon>
        <taxon>Oxytrichidae</taxon>
        <taxon>Stylonychinae</taxon>
        <taxon>Stylonychia</taxon>
    </lineage>
</organism>
<dbReference type="InterPro" id="IPR002110">
    <property type="entry name" value="Ankyrin_rpt"/>
</dbReference>
<feature type="compositionally biased region" description="Basic and acidic residues" evidence="2">
    <location>
        <begin position="936"/>
        <end position="959"/>
    </location>
</feature>
<feature type="region of interest" description="Disordered" evidence="2">
    <location>
        <begin position="934"/>
        <end position="959"/>
    </location>
</feature>
<dbReference type="PROSITE" id="PS50297">
    <property type="entry name" value="ANK_REP_REGION"/>
    <property type="match status" value="2"/>
</dbReference>
<feature type="region of interest" description="Disordered" evidence="2">
    <location>
        <begin position="1124"/>
        <end position="1171"/>
    </location>
</feature>
<feature type="compositionally biased region" description="Low complexity" evidence="2">
    <location>
        <begin position="702"/>
        <end position="711"/>
    </location>
</feature>
<gene>
    <name evidence="3" type="primary">Contig10145.g10845</name>
    <name evidence="3" type="ORF">STYLEM_1197</name>
</gene>
<dbReference type="OrthoDB" id="299972at2759"/>
<accession>A0A077ZS94</accession>
<evidence type="ECO:0000313" key="4">
    <source>
        <dbReference type="Proteomes" id="UP000039865"/>
    </source>
</evidence>
<dbReference type="SMART" id="SM00248">
    <property type="entry name" value="ANK"/>
    <property type="match status" value="2"/>
</dbReference>
<name>A0A077ZS94_STYLE</name>
<dbReference type="InParanoid" id="A0A077ZS94"/>
<evidence type="ECO:0000256" key="1">
    <source>
        <dbReference type="PROSITE-ProRule" id="PRU00023"/>
    </source>
</evidence>